<protein>
    <submittedName>
        <fullName evidence="1">Uncharacterized protein</fullName>
    </submittedName>
</protein>
<evidence type="ECO:0000313" key="2">
    <source>
        <dbReference type="Proteomes" id="UP000243579"/>
    </source>
</evidence>
<gene>
    <name evidence="1" type="ORF">ACHHYP_20532</name>
</gene>
<dbReference type="OrthoDB" id="121137at2759"/>
<keyword evidence="2" id="KW-1185">Reference proteome</keyword>
<proteinExistence type="predicted"/>
<comment type="caution">
    <text evidence="1">The sequence shown here is derived from an EMBL/GenBank/DDBJ whole genome shotgun (WGS) entry which is preliminary data.</text>
</comment>
<evidence type="ECO:0000313" key="1">
    <source>
        <dbReference type="EMBL" id="OQR85880.1"/>
    </source>
</evidence>
<organism evidence="1 2">
    <name type="scientific">Achlya hypogyna</name>
    <name type="common">Oomycete</name>
    <name type="synonym">Protoachlya hypogyna</name>
    <dbReference type="NCBI Taxonomy" id="1202772"/>
    <lineage>
        <taxon>Eukaryota</taxon>
        <taxon>Sar</taxon>
        <taxon>Stramenopiles</taxon>
        <taxon>Oomycota</taxon>
        <taxon>Saprolegniomycetes</taxon>
        <taxon>Saprolegniales</taxon>
        <taxon>Achlyaceae</taxon>
        <taxon>Achlya</taxon>
    </lineage>
</organism>
<dbReference type="Proteomes" id="UP000243579">
    <property type="component" value="Unassembled WGS sequence"/>
</dbReference>
<reference evidence="1 2" key="1">
    <citation type="journal article" date="2014" name="Genome Biol. Evol.">
        <title>The secreted proteins of Achlya hypogyna and Thraustotheca clavata identify the ancestral oomycete secretome and reveal gene acquisitions by horizontal gene transfer.</title>
        <authorList>
            <person name="Misner I."/>
            <person name="Blouin N."/>
            <person name="Leonard G."/>
            <person name="Richards T.A."/>
            <person name="Lane C.E."/>
        </authorList>
    </citation>
    <scope>NUCLEOTIDE SEQUENCE [LARGE SCALE GENOMIC DNA]</scope>
    <source>
        <strain evidence="1 2">ATCC 48635</strain>
    </source>
</reference>
<accession>A0A1V9YJJ4</accession>
<sequence length="91" mass="10423">MRRVLRRHGYRYLRGQARNYMAESAANVAFRARYLRKLMSNRDASGNPIVPEDGWTTPFIIGSQNTPRMRKTTIMAILIQSCFNIGSTNSV</sequence>
<dbReference type="AlphaFoldDB" id="A0A1V9YJJ4"/>
<dbReference type="EMBL" id="JNBR01001568">
    <property type="protein sequence ID" value="OQR85880.1"/>
    <property type="molecule type" value="Genomic_DNA"/>
</dbReference>
<name>A0A1V9YJJ4_ACHHY</name>